<dbReference type="OrthoDB" id="311718at2"/>
<dbReference type="Gene3D" id="3.30.9.10">
    <property type="entry name" value="D-Amino Acid Oxidase, subunit A, domain 2"/>
    <property type="match status" value="1"/>
</dbReference>
<dbReference type="PANTHER" id="PTHR13847:SF281">
    <property type="entry name" value="FAD DEPENDENT OXIDOREDUCTASE DOMAIN-CONTAINING PROTEIN"/>
    <property type="match status" value="1"/>
</dbReference>
<dbReference type="InterPro" id="IPR036188">
    <property type="entry name" value="FAD/NAD-bd_sf"/>
</dbReference>
<evidence type="ECO:0000313" key="3">
    <source>
        <dbReference type="EMBL" id="CUB03746.1"/>
    </source>
</evidence>
<name>A0A0K6IKZ1_9GAMM</name>
<dbReference type="STRING" id="1137284.GCA_001418205_01597"/>
<organism evidence="3 4">
    <name type="scientific">Marinomonas fungiae</name>
    <dbReference type="NCBI Taxonomy" id="1137284"/>
    <lineage>
        <taxon>Bacteria</taxon>
        <taxon>Pseudomonadati</taxon>
        <taxon>Pseudomonadota</taxon>
        <taxon>Gammaproteobacteria</taxon>
        <taxon>Oceanospirillales</taxon>
        <taxon>Oceanospirillaceae</taxon>
        <taxon>Marinomonas</taxon>
    </lineage>
</organism>
<dbReference type="AlphaFoldDB" id="A0A0K6IKZ1"/>
<dbReference type="Pfam" id="PF01266">
    <property type="entry name" value="DAO"/>
    <property type="match status" value="1"/>
</dbReference>
<feature type="domain" description="FAD dependent oxidoreductase" evidence="2">
    <location>
        <begin position="29"/>
        <end position="380"/>
    </location>
</feature>
<dbReference type="SUPFAM" id="SSF51905">
    <property type="entry name" value="FAD/NAD(P)-binding domain"/>
    <property type="match status" value="1"/>
</dbReference>
<dbReference type="GO" id="GO:0016491">
    <property type="term" value="F:oxidoreductase activity"/>
    <property type="evidence" value="ECO:0007669"/>
    <property type="project" value="UniProtKB-KW"/>
</dbReference>
<proteinExistence type="predicted"/>
<keyword evidence="4" id="KW-1185">Reference proteome</keyword>
<dbReference type="EMBL" id="CYHG01000004">
    <property type="protein sequence ID" value="CUB03746.1"/>
    <property type="molecule type" value="Genomic_DNA"/>
</dbReference>
<protein>
    <submittedName>
        <fullName evidence="3">Gamma-glutamylputrescine oxidase</fullName>
    </submittedName>
</protein>
<dbReference type="GO" id="GO:0005737">
    <property type="term" value="C:cytoplasm"/>
    <property type="evidence" value="ECO:0007669"/>
    <property type="project" value="TreeGrafter"/>
</dbReference>
<reference evidence="4" key="1">
    <citation type="submission" date="2015-08" db="EMBL/GenBank/DDBJ databases">
        <authorList>
            <person name="Varghese N."/>
        </authorList>
    </citation>
    <scope>NUCLEOTIDE SEQUENCE [LARGE SCALE GENOMIC DNA]</scope>
    <source>
        <strain evidence="4">JCM 18476</strain>
    </source>
</reference>
<evidence type="ECO:0000256" key="1">
    <source>
        <dbReference type="ARBA" id="ARBA00023002"/>
    </source>
</evidence>
<dbReference type="InterPro" id="IPR006076">
    <property type="entry name" value="FAD-dep_OxRdtase"/>
</dbReference>
<gene>
    <name evidence="3" type="ORF">Ga0061065_104177</name>
</gene>
<evidence type="ECO:0000259" key="2">
    <source>
        <dbReference type="Pfam" id="PF01266"/>
    </source>
</evidence>
<dbReference type="PANTHER" id="PTHR13847">
    <property type="entry name" value="SARCOSINE DEHYDROGENASE-RELATED"/>
    <property type="match status" value="1"/>
</dbReference>
<evidence type="ECO:0000313" key="4">
    <source>
        <dbReference type="Proteomes" id="UP000182769"/>
    </source>
</evidence>
<dbReference type="Proteomes" id="UP000182769">
    <property type="component" value="Unassembled WGS sequence"/>
</dbReference>
<dbReference type="Gene3D" id="3.50.50.60">
    <property type="entry name" value="FAD/NAD(P)-binding domain"/>
    <property type="match status" value="1"/>
</dbReference>
<sequence>MSQATSSYYQATATVRHQFPQLIGAQQADVCIIGGGYTGTSAALHLAEAGFSVTLLEANDIGWGASGRNGGQVCQGHNMSHAELSKQLGKDAADALWQASLDSVDLVKDLVHRLQIDCDLTPGVLHVAYKKRHLEDVKHAVDYKQKVLNYDGVTFLSAAEVADKLGTGRYFGGEWYQEGAHLHPLNFVLGLANAAQAQGAKIYQQSRVMSYQTGRKPVVYTDQGQVHCRYLIFACNGYLGHLNEPAARKIMPINNFIIATEPLPEEIADRINPERIAVADSKFVVNYYRLSSDRRMLWGGGENYSPRFPKDIASFVKKHMLETYPELGRFNIDYAWGGTLAITLNRMPYIARQQDNVYVAQGYSGHGVALATYAGACLAQAIKGQEADLQTFERIRCKDFPGGTLLRWPGQVAGMLYYSMLDRLP</sequence>
<accession>A0A0K6IKZ1</accession>
<keyword evidence="1" id="KW-0560">Oxidoreductase</keyword>
<dbReference type="RefSeq" id="WP_055462701.1">
    <property type="nucleotide sequence ID" value="NZ_CYHG01000004.1"/>
</dbReference>